<keyword evidence="5 8" id="KW-1133">Transmembrane helix</keyword>
<dbReference type="PANTHER" id="PTHR37937">
    <property type="entry name" value="CONJUGATIVE TRANSFER: DNA TRANSPORT"/>
    <property type="match status" value="1"/>
</dbReference>
<feature type="region of interest" description="Disordered" evidence="7">
    <location>
        <begin position="761"/>
        <end position="802"/>
    </location>
</feature>
<evidence type="ECO:0000313" key="9">
    <source>
        <dbReference type="EMBL" id="HHM67545.1"/>
    </source>
</evidence>
<evidence type="ECO:0000256" key="6">
    <source>
        <dbReference type="ARBA" id="ARBA00023136"/>
    </source>
</evidence>
<gene>
    <name evidence="9" type="ORF">ENM28_02275</name>
</gene>
<comment type="caution">
    <text evidence="9">The sequence shown here is derived from an EMBL/GenBank/DDBJ whole genome shotgun (WGS) entry which is preliminary data.</text>
</comment>
<evidence type="ECO:0000256" key="4">
    <source>
        <dbReference type="ARBA" id="ARBA00022692"/>
    </source>
</evidence>
<evidence type="ECO:0000256" key="3">
    <source>
        <dbReference type="ARBA" id="ARBA00022475"/>
    </source>
</evidence>
<evidence type="ECO:0000256" key="7">
    <source>
        <dbReference type="SAM" id="MobiDB-lite"/>
    </source>
</evidence>
<comment type="subcellular location">
    <subcellularLocation>
        <location evidence="1">Cell membrane</location>
        <topology evidence="1">Multi-pass membrane protein</topology>
    </subcellularLocation>
</comment>
<dbReference type="AlphaFoldDB" id="A0A7C5VF24"/>
<dbReference type="Pfam" id="PF02534">
    <property type="entry name" value="T4SS-DNA_transf"/>
    <property type="match status" value="1"/>
</dbReference>
<feature type="compositionally biased region" description="Polar residues" evidence="7">
    <location>
        <begin position="771"/>
        <end position="782"/>
    </location>
</feature>
<name>A0A7C5VF24_9DEIN</name>
<feature type="transmembrane region" description="Helical" evidence="8">
    <location>
        <begin position="12"/>
        <end position="34"/>
    </location>
</feature>
<dbReference type="SUPFAM" id="SSF52540">
    <property type="entry name" value="P-loop containing nucleoside triphosphate hydrolases"/>
    <property type="match status" value="1"/>
</dbReference>
<keyword evidence="4 8" id="KW-0812">Transmembrane</keyword>
<evidence type="ECO:0000256" key="1">
    <source>
        <dbReference type="ARBA" id="ARBA00004651"/>
    </source>
</evidence>
<organism evidence="9">
    <name type="scientific">Thermus caliditerrae</name>
    <dbReference type="NCBI Taxonomy" id="1330700"/>
    <lineage>
        <taxon>Bacteria</taxon>
        <taxon>Thermotogati</taxon>
        <taxon>Deinococcota</taxon>
        <taxon>Deinococci</taxon>
        <taxon>Thermales</taxon>
        <taxon>Thermaceae</taxon>
        <taxon>Thermus</taxon>
    </lineage>
</organism>
<dbReference type="CDD" id="cd01127">
    <property type="entry name" value="TrwB_TraG_TraD_VirD4"/>
    <property type="match status" value="1"/>
</dbReference>
<reference evidence="9" key="1">
    <citation type="journal article" date="2020" name="mSystems">
        <title>Genome- and Community-Level Interaction Insights into Carbon Utilization and Element Cycling Functions of Hydrothermarchaeota in Hydrothermal Sediment.</title>
        <authorList>
            <person name="Zhou Z."/>
            <person name="Liu Y."/>
            <person name="Xu W."/>
            <person name="Pan J."/>
            <person name="Luo Z.H."/>
            <person name="Li M."/>
        </authorList>
    </citation>
    <scope>NUCLEOTIDE SEQUENCE [LARGE SCALE GENOMIC DNA]</scope>
    <source>
        <strain evidence="9">SpSt-1071</strain>
    </source>
</reference>
<accession>A0A7C5VF24</accession>
<dbReference type="InterPro" id="IPR027417">
    <property type="entry name" value="P-loop_NTPase"/>
</dbReference>
<comment type="similarity">
    <text evidence="2">Belongs to the VirD4/TraG family.</text>
</comment>
<dbReference type="InterPro" id="IPR003688">
    <property type="entry name" value="TraG/VirD4"/>
</dbReference>
<dbReference type="InterPro" id="IPR051539">
    <property type="entry name" value="T4SS-coupling_protein"/>
</dbReference>
<protein>
    <submittedName>
        <fullName evidence="9">Uncharacterized protein</fullName>
    </submittedName>
</protein>
<dbReference type="Gene3D" id="3.40.50.300">
    <property type="entry name" value="P-loop containing nucleotide triphosphate hydrolases"/>
    <property type="match status" value="1"/>
</dbReference>
<evidence type="ECO:0000256" key="8">
    <source>
        <dbReference type="SAM" id="Phobius"/>
    </source>
</evidence>
<evidence type="ECO:0000256" key="2">
    <source>
        <dbReference type="ARBA" id="ARBA00008806"/>
    </source>
</evidence>
<dbReference type="EMBL" id="DRXE01000081">
    <property type="protein sequence ID" value="HHM67545.1"/>
    <property type="molecule type" value="Genomic_DNA"/>
</dbReference>
<proteinExistence type="inferred from homology"/>
<keyword evidence="6 8" id="KW-0472">Membrane</keyword>
<sequence>MKAGTENASSKRVWLLVFILSILLILGGMAYGFWTFARGIMEAWQELQKGGVSPLQCLGNRACSRWFQDRAASRFDANLPYYLLPLLPLAALARVKLNEKPRKAPGMSRFATEGDLHRYLHGKERSGWLGLYQGKPLQYPKRVRFAHTLVLGQPGAGKTSRFYEPNLVMDALEGNSVVVIDLKWPNTQGFPRFIPFFESTGHRIELFLPYTEGTKKLPLLKDAADPLVAMEIAEGIIPVDQKTNVMSFYKEQERAILSVLLRLEATAGTGSLGRLVRLLKGGYEEVKSFVLDLGDERAKEEMGFFIDLHPNQRAGLIAGLLGKLQPFDDPRLEQATSRGEEEEEIDVTRLAREKTFFYIGIPQDQLMEGVGQVFLQMLVRYINRTLLREARHHGGRCPVPVIIYLDEWANLGYLPGMDVMLATVRERQIAYVLTLQNLHQGVKDYGEAEFRAIVNNLGHWVIFPYAISIEDRMYLSRFMGETTVYETAVGRGWKGAIPIFDPHLQVVEKEVARALLSPLEMNEFQEGQALVVGPGIYPVTAWLPRVDEPKIGGYKNPLYPYGKHLGKLREAPEEVMAEVERHLLAPREERKDTPLARFKEWVGAVLEGQYPVRLYRDPETLALTKIGVERQHLPEPLATPPFLPEWKRQDWVRLENNGKVITLLGKGMEVLPGETLKALERLGLAWKLIRWVKDHRNLVQGLSDEVEAPMAYFEEASLVIPESVYRDIFGEELPRVKELLSPKQSTRKGMKGVKLPAVVEYPWDNRDGNRQEPTQKPQGTQETPKRTSEKPAGSKYLDWLYE</sequence>
<dbReference type="GO" id="GO:0005886">
    <property type="term" value="C:plasma membrane"/>
    <property type="evidence" value="ECO:0007669"/>
    <property type="project" value="UniProtKB-SubCell"/>
</dbReference>
<evidence type="ECO:0000256" key="5">
    <source>
        <dbReference type="ARBA" id="ARBA00022989"/>
    </source>
</evidence>
<dbReference type="PANTHER" id="PTHR37937:SF1">
    <property type="entry name" value="CONJUGATIVE TRANSFER: DNA TRANSPORT"/>
    <property type="match status" value="1"/>
</dbReference>
<keyword evidence="3" id="KW-1003">Cell membrane</keyword>